<protein>
    <submittedName>
        <fullName evidence="1">Uncharacterized protein</fullName>
    </submittedName>
</protein>
<gene>
    <name evidence="1" type="ORF">SDC9_157876</name>
</gene>
<evidence type="ECO:0000313" key="1">
    <source>
        <dbReference type="EMBL" id="MPN10581.1"/>
    </source>
</evidence>
<accession>A0A645F8F0</accession>
<comment type="caution">
    <text evidence="1">The sequence shown here is derived from an EMBL/GenBank/DDBJ whole genome shotgun (WGS) entry which is preliminary data.</text>
</comment>
<reference evidence="1" key="1">
    <citation type="submission" date="2019-08" db="EMBL/GenBank/DDBJ databases">
        <authorList>
            <person name="Kucharzyk K."/>
            <person name="Murdoch R.W."/>
            <person name="Higgins S."/>
            <person name="Loffler F."/>
        </authorList>
    </citation>
    <scope>NUCLEOTIDE SEQUENCE</scope>
</reference>
<dbReference type="AlphaFoldDB" id="A0A645F8F0"/>
<name>A0A645F8F0_9ZZZZ</name>
<sequence>MEKTAFSFDDEVKVGDKTVKIADTVSVYSSLSQTFIDLDRALSFYDKFEIYLDKSIDDGGKVRFVVAK</sequence>
<proteinExistence type="predicted"/>
<dbReference type="EMBL" id="VSSQ01056744">
    <property type="protein sequence ID" value="MPN10581.1"/>
    <property type="molecule type" value="Genomic_DNA"/>
</dbReference>
<organism evidence="1">
    <name type="scientific">bioreactor metagenome</name>
    <dbReference type="NCBI Taxonomy" id="1076179"/>
    <lineage>
        <taxon>unclassified sequences</taxon>
        <taxon>metagenomes</taxon>
        <taxon>ecological metagenomes</taxon>
    </lineage>
</organism>